<dbReference type="InterPro" id="IPR003159">
    <property type="entry name" value="Lyase_8_central_dom"/>
</dbReference>
<feature type="domain" description="Carbohydrate-binding module family 96" evidence="10">
    <location>
        <begin position="786"/>
        <end position="936"/>
    </location>
</feature>
<dbReference type="GO" id="GO:0030246">
    <property type="term" value="F:carbohydrate binding"/>
    <property type="evidence" value="ECO:0007669"/>
    <property type="project" value="InterPro"/>
</dbReference>
<dbReference type="InterPro" id="IPR014718">
    <property type="entry name" value="GH-type_carb-bd"/>
</dbReference>
<dbReference type="Pfam" id="PF24517">
    <property type="entry name" value="CBM96"/>
    <property type="match status" value="1"/>
</dbReference>
<dbReference type="InterPro" id="IPR004103">
    <property type="entry name" value="Lyase_8_C"/>
</dbReference>
<dbReference type="Pfam" id="PF02884">
    <property type="entry name" value="Lyase_8_C"/>
    <property type="match status" value="1"/>
</dbReference>
<name>A0A9W6QTH4_9PSEU</name>
<dbReference type="Gene3D" id="2.70.98.10">
    <property type="match status" value="1"/>
</dbReference>
<dbReference type="SUPFAM" id="SSF74650">
    <property type="entry name" value="Galactose mutarotase-like"/>
    <property type="match status" value="1"/>
</dbReference>
<dbReference type="Gene3D" id="1.50.10.100">
    <property type="entry name" value="Chondroitin AC/alginate lyase"/>
    <property type="match status" value="1"/>
</dbReference>
<evidence type="ECO:0000259" key="9">
    <source>
        <dbReference type="Pfam" id="PF08124"/>
    </source>
</evidence>
<proteinExistence type="inferred from homology"/>
<dbReference type="InterPro" id="IPR012970">
    <property type="entry name" value="Lyase_8_alpha_N"/>
</dbReference>
<comment type="similarity">
    <text evidence="2">Belongs to the polysaccharide lyase 8 family.</text>
</comment>
<dbReference type="SUPFAM" id="SSF49863">
    <property type="entry name" value="Hyaluronate lyase-like, C-terminal domain"/>
    <property type="match status" value="1"/>
</dbReference>
<reference evidence="11" key="1">
    <citation type="submission" date="2023-02" db="EMBL/GenBank/DDBJ databases">
        <title>Actinokineospora globicatena NBRC 15670.</title>
        <authorList>
            <person name="Ichikawa N."/>
            <person name="Sato H."/>
            <person name="Tonouchi N."/>
        </authorList>
    </citation>
    <scope>NUCLEOTIDE SEQUENCE</scope>
    <source>
        <strain evidence="11">NBRC 15670</strain>
    </source>
</reference>
<evidence type="ECO:0000256" key="1">
    <source>
        <dbReference type="ARBA" id="ARBA00004613"/>
    </source>
</evidence>
<evidence type="ECO:0000259" key="10">
    <source>
        <dbReference type="Pfam" id="PF24517"/>
    </source>
</evidence>
<feature type="active site" evidence="6">
    <location>
        <position position="256"/>
    </location>
</feature>
<feature type="domain" description="Polysaccharide lyase family 8 C-terminal" evidence="8">
    <location>
        <begin position="667"/>
        <end position="726"/>
    </location>
</feature>
<dbReference type="SUPFAM" id="SSF48230">
    <property type="entry name" value="Chondroitin AC/alginate lyase"/>
    <property type="match status" value="1"/>
</dbReference>
<dbReference type="InterPro" id="IPR008929">
    <property type="entry name" value="Chondroitin_lyas"/>
</dbReference>
<evidence type="ECO:0000313" key="11">
    <source>
        <dbReference type="EMBL" id="GLW94297.1"/>
    </source>
</evidence>
<dbReference type="InterPro" id="IPR038970">
    <property type="entry name" value="Lyase_8"/>
</dbReference>
<dbReference type="Proteomes" id="UP001165042">
    <property type="component" value="Unassembled WGS sequence"/>
</dbReference>
<accession>A0A9W6QTH4</accession>
<dbReference type="InterPro" id="IPR006311">
    <property type="entry name" value="TAT_signal"/>
</dbReference>
<evidence type="ECO:0000256" key="6">
    <source>
        <dbReference type="PIRSR" id="PIRSR638970-1"/>
    </source>
</evidence>
<comment type="subcellular location">
    <subcellularLocation>
        <location evidence="1">Secreted</location>
    </subcellularLocation>
</comment>
<keyword evidence="12" id="KW-1185">Reference proteome</keyword>
<evidence type="ECO:0000256" key="5">
    <source>
        <dbReference type="ARBA" id="ARBA00023239"/>
    </source>
</evidence>
<dbReference type="NCBIfam" id="NF033679">
    <property type="entry name" value="DNRLRE_dom"/>
    <property type="match status" value="1"/>
</dbReference>
<evidence type="ECO:0000256" key="3">
    <source>
        <dbReference type="ARBA" id="ARBA00022525"/>
    </source>
</evidence>
<dbReference type="Gene3D" id="2.60.220.10">
    <property type="entry name" value="Polysaccharide lyase family 8-like, C-terminal"/>
    <property type="match status" value="1"/>
</dbReference>
<gene>
    <name evidence="11" type="ORF">Aglo03_51130</name>
</gene>
<keyword evidence="5 11" id="KW-0456">Lyase</keyword>
<evidence type="ECO:0000259" key="8">
    <source>
        <dbReference type="Pfam" id="PF02884"/>
    </source>
</evidence>
<feature type="domain" description="Polysaccharide lyase family 8 central" evidence="7">
    <location>
        <begin position="394"/>
        <end position="652"/>
    </location>
</feature>
<dbReference type="EMBL" id="BSSD01000008">
    <property type="protein sequence ID" value="GLW94297.1"/>
    <property type="molecule type" value="Genomic_DNA"/>
</dbReference>
<comment type="caution">
    <text evidence="11">The sequence shown here is derived from an EMBL/GenBank/DDBJ whole genome shotgun (WGS) entry which is preliminary data.</text>
</comment>
<dbReference type="CDD" id="cd01083">
    <property type="entry name" value="GAG_Lyase"/>
    <property type="match status" value="1"/>
</dbReference>
<feature type="active site" evidence="6">
    <location>
        <position position="310"/>
    </location>
</feature>
<keyword evidence="3" id="KW-0964">Secreted</keyword>
<organism evidence="11 12">
    <name type="scientific">Actinokineospora globicatena</name>
    <dbReference type="NCBI Taxonomy" id="103729"/>
    <lineage>
        <taxon>Bacteria</taxon>
        <taxon>Bacillati</taxon>
        <taxon>Actinomycetota</taxon>
        <taxon>Actinomycetes</taxon>
        <taxon>Pseudonocardiales</taxon>
        <taxon>Pseudonocardiaceae</taxon>
        <taxon>Actinokineospora</taxon>
    </lineage>
</organism>
<dbReference type="PANTHER" id="PTHR38481:SF1">
    <property type="entry name" value="HYALURONATE LYASE"/>
    <property type="match status" value="1"/>
</dbReference>
<dbReference type="GO" id="GO:0016837">
    <property type="term" value="F:carbon-oxygen lyase activity, acting on polysaccharides"/>
    <property type="evidence" value="ECO:0007669"/>
    <property type="project" value="UniProtKB-ARBA"/>
</dbReference>
<dbReference type="GO" id="GO:0005975">
    <property type="term" value="P:carbohydrate metabolic process"/>
    <property type="evidence" value="ECO:0007669"/>
    <property type="project" value="InterPro"/>
</dbReference>
<feature type="active site" evidence="6">
    <location>
        <position position="247"/>
    </location>
</feature>
<feature type="domain" description="Polysaccharide lyase 8 N-terminal alpha-helical" evidence="9">
    <location>
        <begin position="38"/>
        <end position="351"/>
    </location>
</feature>
<evidence type="ECO:0000259" key="7">
    <source>
        <dbReference type="Pfam" id="PF02278"/>
    </source>
</evidence>
<dbReference type="InterPro" id="IPR055372">
    <property type="entry name" value="CBM96"/>
</dbReference>
<dbReference type="Pfam" id="PF02278">
    <property type="entry name" value="Lyase_8"/>
    <property type="match status" value="1"/>
</dbReference>
<dbReference type="InterPro" id="IPR011071">
    <property type="entry name" value="Lyase_8-like_C"/>
</dbReference>
<evidence type="ECO:0000256" key="4">
    <source>
        <dbReference type="ARBA" id="ARBA00022729"/>
    </source>
</evidence>
<dbReference type="AlphaFoldDB" id="A0A9W6QTH4"/>
<dbReference type="PANTHER" id="PTHR38481">
    <property type="entry name" value="HYALURONATE LYASE"/>
    <property type="match status" value="1"/>
</dbReference>
<protein>
    <submittedName>
        <fullName evidence="11">Lyase</fullName>
    </submittedName>
</protein>
<dbReference type="RefSeq" id="WP_285612412.1">
    <property type="nucleotide sequence ID" value="NZ_BSSD01000008.1"/>
</dbReference>
<evidence type="ECO:0000313" key="12">
    <source>
        <dbReference type="Proteomes" id="UP001165042"/>
    </source>
</evidence>
<dbReference type="GO" id="GO:0005576">
    <property type="term" value="C:extracellular region"/>
    <property type="evidence" value="ECO:0007669"/>
    <property type="project" value="UniProtKB-SubCell"/>
</dbReference>
<sequence>MAVSRRGFLVVGSAVVVALGLDVPANAAAPYDAMRGRWRDLLTGVGYDPAVAPFTAALAATGSSATRYLEDMTPEGDSLWEDHPIDGDSGNVTACFTRLRTMALAWAQPGTGHTGSSTTATAVLDGLRWMLDNAYGPTGAPYDNWWDWEIGSPQRLLDICCLLTVPAPDLADVLAAVDNHVPVSRLATYKDKSTGANRVDLCQVIALRGVLGARPASIAAARDGLSPVFPTVLTGDGLYADGSFLQHTCVPYAGGYGAVLLGGLAKVLHLLAGSTWAVTDPNRQVLFGSVDTAFAPFIHNGLMLDAVSGRGIAREDQDDHQRGHNVMASTLLLANTGLAAVAESDRWRGLVKGWITRDTHAPYLADMAVPDLARAVALLADGGVPAAAHPSSSRVFGAMDRAVHRRPLWTFAVSMHSERTTFYETGNGENLRGWHTGSGMTYWWGDDYGLGQYTDAFWPTVDPYRLPGATASRKSLADAAGGTWNATRPTNTWAGGASDGVAAAVGQHVTGLQSTLTGRKSWFFLDDAVVCLGAGITATDGASVDSVVDNRNLGAAGTHALVVDGAAQPTTLPWSKKFTGARWAAIAGFGGYVFLGGATVTASRAARTGSWNAIDDSGSDDPITRRYLALWHDHGTDPVDASYAYLVLPGASSAATSARSASPGVAVVANTAAVQGISAGPVRAANFFAAGACGAITASGPCSVLARQDGSVLSVAVADPTRTAPTVIVTLPDNGFTAASADPGVTVLQTSPTTRLLVEVGGTLGGSRTVRLGAGSPVSTGTAWAIAAAADAYVRDGGSASQNFGTGPLTVKTAATGYNRRAFVRFDLALPTAPKRAVLWLHGRVNDDDNTHSTVTAHRVTGPWTEIGVTWDNQPTLGTVLATARISRTPDWIGLDVTAALTANPGVITFGLSAGQFAVQLDSREATANQPVLQIVT</sequence>
<dbReference type="PROSITE" id="PS51318">
    <property type="entry name" value="TAT"/>
    <property type="match status" value="1"/>
</dbReference>
<keyword evidence="4" id="KW-0732">Signal</keyword>
<dbReference type="InterPro" id="IPR011013">
    <property type="entry name" value="Gal_mutarotase_sf_dom"/>
</dbReference>
<evidence type="ECO:0000256" key="2">
    <source>
        <dbReference type="ARBA" id="ARBA00006699"/>
    </source>
</evidence>
<dbReference type="Pfam" id="PF08124">
    <property type="entry name" value="Lyase_8_N"/>
    <property type="match status" value="1"/>
</dbReference>